<feature type="transmembrane region" description="Helical" evidence="6">
    <location>
        <begin position="295"/>
        <end position="325"/>
    </location>
</feature>
<feature type="transmembrane region" description="Helical" evidence="6">
    <location>
        <begin position="224"/>
        <end position="252"/>
    </location>
</feature>
<feature type="transmembrane region" description="Helical" evidence="6">
    <location>
        <begin position="264"/>
        <end position="283"/>
    </location>
</feature>
<evidence type="ECO:0000256" key="2">
    <source>
        <dbReference type="ARBA" id="ARBA00009773"/>
    </source>
</evidence>
<dbReference type="RefSeq" id="WP_026627823.1">
    <property type="nucleotide sequence ID" value="NZ_JAWZLG010000015.1"/>
</dbReference>
<dbReference type="STRING" id="1121485.GCA_000426485_00559"/>
<dbReference type="PANTHER" id="PTHR21716:SF4">
    <property type="entry name" value="TRANSMEMBRANE PROTEIN 245"/>
    <property type="match status" value="1"/>
</dbReference>
<feature type="transmembrane region" description="Helical" evidence="6">
    <location>
        <begin position="12"/>
        <end position="45"/>
    </location>
</feature>
<feature type="transmembrane region" description="Helical" evidence="6">
    <location>
        <begin position="66"/>
        <end position="87"/>
    </location>
</feature>
<keyword evidence="5 6" id="KW-0472">Membrane</keyword>
<dbReference type="GO" id="GO:0016020">
    <property type="term" value="C:membrane"/>
    <property type="evidence" value="ECO:0007669"/>
    <property type="project" value="UniProtKB-SubCell"/>
</dbReference>
<keyword evidence="4 6" id="KW-1133">Transmembrane helix</keyword>
<keyword evidence="3 6" id="KW-0812">Transmembrane</keyword>
<dbReference type="PANTHER" id="PTHR21716">
    <property type="entry name" value="TRANSMEMBRANE PROTEIN"/>
    <property type="match status" value="1"/>
</dbReference>
<dbReference type="AlphaFoldDB" id="A0A4Y8L1I5"/>
<evidence type="ECO:0000256" key="5">
    <source>
        <dbReference type="ARBA" id="ARBA00023136"/>
    </source>
</evidence>
<reference evidence="7 8" key="1">
    <citation type="submission" date="2019-03" db="EMBL/GenBank/DDBJ databases">
        <title>San Antonio Military Medical Center submission to MRSN (WRAIR), pending publication.</title>
        <authorList>
            <person name="Blyth D.M."/>
            <person name="Mccarthy S.L."/>
            <person name="Schall S.E."/>
            <person name="Stam J.A."/>
            <person name="Ong A.C."/>
            <person name="Mcgann P.T."/>
        </authorList>
    </citation>
    <scope>NUCLEOTIDE SEQUENCE [LARGE SCALE GENOMIC DNA]</scope>
    <source>
        <strain evidence="7 8">MRSN571793</strain>
    </source>
</reference>
<comment type="subcellular location">
    <subcellularLocation>
        <location evidence="1">Membrane</location>
        <topology evidence="1">Multi-pass membrane protein</topology>
    </subcellularLocation>
</comment>
<sequence>MDKSKEQYWKWSLIIIVGVMGVIIIYETLPFLSGVLGAFTLYLMVRNQMNYMSETRKLRRSIAATIILVEVILCILIPTFLVLWLLVNRIQSYDLQPSVLINTIHDFINKIQAQTGYNLLSTDNISAMTAYISKAAQMIVGEVSSFVINCLVLLFVLYFMLIGGRQMETYIYDILPFSENNKKKIINETHVIVRSNAIGIPLLAVIQGAIAAVGYIIFGAPDPVLFGFITCFATIIPLLGTALVWFPLALYLFLSGETASGIGLAIYALAVISNVDNVIRFLLQKKLADTHPLITIFGVVIGLTLFGFWGVIFGPLLVSLFLLCFDLLKRDYIDNVASGSAKR</sequence>
<evidence type="ECO:0000256" key="6">
    <source>
        <dbReference type="SAM" id="Phobius"/>
    </source>
</evidence>
<dbReference type="OrthoDB" id="9773730at2"/>
<gene>
    <name evidence="7" type="ORF">E2605_11095</name>
</gene>
<comment type="caution">
    <text evidence="7">The sequence shown here is derived from an EMBL/GenBank/DDBJ whole genome shotgun (WGS) entry which is preliminary data.</text>
</comment>
<comment type="similarity">
    <text evidence="2">Belongs to the autoinducer-2 exporter (AI-2E) (TC 2.A.86) family.</text>
</comment>
<proteinExistence type="inferred from homology"/>
<keyword evidence="8" id="KW-1185">Reference proteome</keyword>
<protein>
    <submittedName>
        <fullName evidence="7">AI-2E family transporter</fullName>
    </submittedName>
</protein>
<evidence type="ECO:0000313" key="7">
    <source>
        <dbReference type="EMBL" id="TFD96131.1"/>
    </source>
</evidence>
<accession>A0A4Y8L1I5</accession>
<evidence type="ECO:0000313" key="8">
    <source>
        <dbReference type="Proteomes" id="UP000297861"/>
    </source>
</evidence>
<organism evidence="7 8">
    <name type="scientific">Dysgonomonas capnocytophagoides</name>
    <dbReference type="NCBI Taxonomy" id="45254"/>
    <lineage>
        <taxon>Bacteria</taxon>
        <taxon>Pseudomonadati</taxon>
        <taxon>Bacteroidota</taxon>
        <taxon>Bacteroidia</taxon>
        <taxon>Bacteroidales</taxon>
        <taxon>Dysgonomonadaceae</taxon>
        <taxon>Dysgonomonas</taxon>
    </lineage>
</organism>
<dbReference type="EMBL" id="SOML01000006">
    <property type="protein sequence ID" value="TFD96131.1"/>
    <property type="molecule type" value="Genomic_DNA"/>
</dbReference>
<feature type="transmembrane region" description="Helical" evidence="6">
    <location>
        <begin position="191"/>
        <end position="218"/>
    </location>
</feature>
<dbReference type="InterPro" id="IPR002549">
    <property type="entry name" value="AI-2E-like"/>
</dbReference>
<evidence type="ECO:0000256" key="3">
    <source>
        <dbReference type="ARBA" id="ARBA00022692"/>
    </source>
</evidence>
<evidence type="ECO:0000256" key="1">
    <source>
        <dbReference type="ARBA" id="ARBA00004141"/>
    </source>
</evidence>
<name>A0A4Y8L1I5_9BACT</name>
<dbReference type="Proteomes" id="UP000297861">
    <property type="component" value="Unassembled WGS sequence"/>
</dbReference>
<feature type="transmembrane region" description="Helical" evidence="6">
    <location>
        <begin position="143"/>
        <end position="162"/>
    </location>
</feature>
<evidence type="ECO:0000256" key="4">
    <source>
        <dbReference type="ARBA" id="ARBA00022989"/>
    </source>
</evidence>
<dbReference type="Pfam" id="PF01594">
    <property type="entry name" value="AI-2E_transport"/>
    <property type="match status" value="1"/>
</dbReference>